<feature type="domain" description="CN hydrolase" evidence="2">
    <location>
        <begin position="293"/>
        <end position="562"/>
    </location>
</feature>
<evidence type="ECO:0000256" key="1">
    <source>
        <dbReference type="ARBA" id="ARBA00022801"/>
    </source>
</evidence>
<keyword evidence="1" id="KW-0378">Hydrolase</keyword>
<protein>
    <submittedName>
        <fullName evidence="3">Amidohydrolase</fullName>
    </submittedName>
</protein>
<dbReference type="InterPro" id="IPR003010">
    <property type="entry name" value="C-N_Hydrolase"/>
</dbReference>
<dbReference type="PANTHER" id="PTHR43674">
    <property type="entry name" value="NITRILASE C965.09-RELATED"/>
    <property type="match status" value="1"/>
</dbReference>
<evidence type="ECO:0000259" key="2">
    <source>
        <dbReference type="PROSITE" id="PS50263"/>
    </source>
</evidence>
<dbReference type="EMBL" id="JADBDZ010000001">
    <property type="protein sequence ID" value="MBE1536572.1"/>
    <property type="molecule type" value="Genomic_DNA"/>
</dbReference>
<comment type="caution">
    <text evidence="3">The sequence shown here is derived from an EMBL/GenBank/DDBJ whole genome shotgun (WGS) entry which is preliminary data.</text>
</comment>
<dbReference type="RefSeq" id="WP_192762588.1">
    <property type="nucleotide sequence ID" value="NZ_JADBDZ010000001.1"/>
</dbReference>
<name>A0ABR9K161_9ACTN</name>
<accession>A0ABR9K161</accession>
<feature type="domain" description="CN hydrolase" evidence="2">
    <location>
        <begin position="4"/>
        <end position="242"/>
    </location>
</feature>
<dbReference type="Proteomes" id="UP000627838">
    <property type="component" value="Unassembled WGS sequence"/>
</dbReference>
<dbReference type="InterPro" id="IPR036526">
    <property type="entry name" value="C-N_Hydrolase_sf"/>
</dbReference>
<proteinExistence type="predicted"/>
<dbReference type="CDD" id="cd07197">
    <property type="entry name" value="nitrilase"/>
    <property type="match status" value="2"/>
</dbReference>
<evidence type="ECO:0000313" key="4">
    <source>
        <dbReference type="Proteomes" id="UP000627838"/>
    </source>
</evidence>
<dbReference type="SUPFAM" id="SSF56317">
    <property type="entry name" value="Carbon-nitrogen hydrolase"/>
    <property type="match status" value="2"/>
</dbReference>
<gene>
    <name evidence="3" type="ORF">H4W34_006405</name>
</gene>
<organism evidence="3 4">
    <name type="scientific">Actinomadura algeriensis</name>
    <dbReference type="NCBI Taxonomy" id="1679523"/>
    <lineage>
        <taxon>Bacteria</taxon>
        <taxon>Bacillati</taxon>
        <taxon>Actinomycetota</taxon>
        <taxon>Actinomycetes</taxon>
        <taxon>Streptosporangiales</taxon>
        <taxon>Thermomonosporaceae</taxon>
        <taxon>Actinomadura</taxon>
    </lineage>
</organism>
<dbReference type="PROSITE" id="PS50263">
    <property type="entry name" value="CN_HYDROLASE"/>
    <property type="match status" value="2"/>
</dbReference>
<dbReference type="Gene3D" id="3.60.110.10">
    <property type="entry name" value="Carbon-nitrogen hydrolase"/>
    <property type="match status" value="2"/>
</dbReference>
<keyword evidence="4" id="KW-1185">Reference proteome</keyword>
<evidence type="ECO:0000313" key="3">
    <source>
        <dbReference type="EMBL" id="MBE1536572.1"/>
    </source>
</evidence>
<dbReference type="Pfam" id="PF00795">
    <property type="entry name" value="CN_hydrolase"/>
    <property type="match status" value="2"/>
</dbReference>
<reference evidence="3 4" key="1">
    <citation type="submission" date="2020-10" db="EMBL/GenBank/DDBJ databases">
        <title>Sequencing the genomes of 1000 actinobacteria strains.</title>
        <authorList>
            <person name="Klenk H.-P."/>
        </authorList>
    </citation>
    <scope>NUCLEOTIDE SEQUENCE [LARGE SCALE GENOMIC DNA]</scope>
    <source>
        <strain evidence="3 4">DSM 46744</strain>
    </source>
</reference>
<dbReference type="InterPro" id="IPR050345">
    <property type="entry name" value="Aliph_Amidase/BUP"/>
</dbReference>
<dbReference type="PANTHER" id="PTHR43674:SF2">
    <property type="entry name" value="BETA-UREIDOPROPIONASE"/>
    <property type="match status" value="1"/>
</dbReference>
<sequence length="562" mass="60668">MAQVRVAAAQFFSGTDPVENLALCDGYVRRAAAAGARLVVLPENSNRVRDYGGRDECWRHAEEPSGPFVTGLRATAAELGVHIAVGVDLRGAAEPVVHIASVLIGPDGEIIGVHDKHVLWDYEYTLFEPGDEPYRVFDTGLGRIGLLLCADGIVPDTPRALALLGAQIFCNSLNSRGPDELRVHVPLRAMENRVFHVAANTVGGPELEWPWMGGSQIVAPDGTRLAEADETEPGLIVADIDPDQALDKRMPGVADLFAWRRPDLYGALTAPLDAVPAAAMYGPAPADMPPRPLPVAVMQVSRFRGTEWTVRRALGQIAHAGATGARLGVLPELFCFAPGEVAADPAHAAAVSRDALARIASACADAKVWAAVHLVEERAGEYFSTVHLVDDAGEVAHRYRKTHLTDADRAWASPGDSLSVADTPIGRLGFMIGEEVWVPEAARALALAGAELIVHPVTWTTAEAMHVAATERTEENRVHLVSVNRLDDPAGLGSQVLRADDFVPGQPIAVMRYPTGYWTRPGFEEQLLLELDLRESNDKMMGHHLDPLAKRHPELYGVFTER</sequence>